<keyword evidence="7" id="KW-0407">Ion channel</keyword>
<dbReference type="Gene3D" id="1.10.287.70">
    <property type="match status" value="1"/>
</dbReference>
<proteinExistence type="predicted"/>
<feature type="domain" description="RCK N-terminal" evidence="9">
    <location>
        <begin position="107"/>
        <end position="222"/>
    </location>
</feature>
<comment type="subcellular location">
    <subcellularLocation>
        <location evidence="1">Cell membrane</location>
        <topology evidence="1">Multi-pass membrane protein</topology>
    </subcellularLocation>
</comment>
<evidence type="ECO:0000256" key="5">
    <source>
        <dbReference type="ARBA" id="ARBA00023065"/>
    </source>
</evidence>
<dbReference type="InterPro" id="IPR036291">
    <property type="entry name" value="NAD(P)-bd_dom_sf"/>
</dbReference>
<dbReference type="Pfam" id="PF07885">
    <property type="entry name" value="Ion_trans_2"/>
    <property type="match status" value="1"/>
</dbReference>
<dbReference type="EMBL" id="AP028907">
    <property type="protein sequence ID" value="BES82653.1"/>
    <property type="molecule type" value="Genomic_DNA"/>
</dbReference>
<dbReference type="PANTHER" id="PTHR43833:SF9">
    <property type="entry name" value="POTASSIUM CHANNEL PROTEIN YUGO-RELATED"/>
    <property type="match status" value="1"/>
</dbReference>
<feature type="transmembrane region" description="Helical" evidence="8">
    <location>
        <begin position="66"/>
        <end position="87"/>
    </location>
</feature>
<dbReference type="PANTHER" id="PTHR43833">
    <property type="entry name" value="POTASSIUM CHANNEL PROTEIN 2-RELATED-RELATED"/>
    <property type="match status" value="1"/>
</dbReference>
<dbReference type="InterPro" id="IPR050721">
    <property type="entry name" value="Trk_Ktr_HKT_K-transport"/>
</dbReference>
<accession>A0ABN6ZR14</accession>
<keyword evidence="6 8" id="KW-0472">Membrane</keyword>
<sequence length="319" mass="34081">MKRLKIIAAVLATLTAILVVSAAIFYTFERAANPGMSFLDALYWAFITATTIGYGDITPTTIPGRIVAVVAAIAGIAAFTALIGVVADALVDSATRRVLGVSSIRKRGHIVVLGWSPLAPILIREIKANIRDADIVVVDEKVPLTVGDGVQVVRGDPLDREALEKASISQARYIVVAEIDDSRAVLEVLHARRANKQAKIVAMVVDSENVDILRQAGADHVVPVTIAAMLAASFIFEPSVPQVLIDLASSVIGLADVVEEDASQYVGKQFGDVLLEAKRRQNKIPIAVYSAEKGLLVNPPWDYVVSEGDRLISIISGNQ</sequence>
<evidence type="ECO:0000256" key="6">
    <source>
        <dbReference type="ARBA" id="ARBA00023136"/>
    </source>
</evidence>
<dbReference type="InterPro" id="IPR003148">
    <property type="entry name" value="RCK_N"/>
</dbReference>
<evidence type="ECO:0000313" key="11">
    <source>
        <dbReference type="Proteomes" id="UP001341135"/>
    </source>
</evidence>
<dbReference type="PRINTS" id="PR00169">
    <property type="entry name" value="KCHANNEL"/>
</dbReference>
<reference evidence="10 11" key="1">
    <citation type="submission" date="2023-09" db="EMBL/GenBank/DDBJ databases">
        <title>Pyrofollis japonicus gen. nov. sp. nov., a novel member of the family Pyrodictiaceae isolated from the Iheya North hydrothermal field.</title>
        <authorList>
            <person name="Miyazaki U."/>
            <person name="Sanari M."/>
            <person name="Tame A."/>
            <person name="Kitajima M."/>
            <person name="Okamoto A."/>
            <person name="Sawayama S."/>
            <person name="Miyazaki J."/>
            <person name="Takai K."/>
            <person name="Nakagawa S."/>
        </authorList>
    </citation>
    <scope>NUCLEOTIDE SEQUENCE [LARGE SCALE GENOMIC DNA]</scope>
    <source>
        <strain evidence="10 11">AV2</strain>
    </source>
</reference>
<evidence type="ECO:0000259" key="9">
    <source>
        <dbReference type="PROSITE" id="PS51201"/>
    </source>
</evidence>
<gene>
    <name evidence="10" type="ORF">PABY_22200</name>
</gene>
<dbReference type="PRINTS" id="PR01333">
    <property type="entry name" value="2POREKCHANEL"/>
</dbReference>
<dbReference type="GeneID" id="89290225"/>
<dbReference type="SUPFAM" id="SSF51735">
    <property type="entry name" value="NAD(P)-binding Rossmann-fold domains"/>
    <property type="match status" value="1"/>
</dbReference>
<evidence type="ECO:0000256" key="7">
    <source>
        <dbReference type="ARBA" id="ARBA00023303"/>
    </source>
</evidence>
<keyword evidence="4 8" id="KW-1133">Transmembrane helix</keyword>
<evidence type="ECO:0000313" key="10">
    <source>
        <dbReference type="EMBL" id="BES82653.1"/>
    </source>
</evidence>
<evidence type="ECO:0000256" key="1">
    <source>
        <dbReference type="ARBA" id="ARBA00004651"/>
    </source>
</evidence>
<dbReference type="RefSeq" id="WP_338250175.1">
    <property type="nucleotide sequence ID" value="NZ_AP028907.1"/>
</dbReference>
<dbReference type="PROSITE" id="PS51201">
    <property type="entry name" value="RCK_N"/>
    <property type="match status" value="1"/>
</dbReference>
<feature type="transmembrane region" description="Helical" evidence="8">
    <location>
        <begin position="38"/>
        <end position="54"/>
    </location>
</feature>
<dbReference type="Proteomes" id="UP001341135">
    <property type="component" value="Chromosome"/>
</dbReference>
<evidence type="ECO:0000256" key="8">
    <source>
        <dbReference type="SAM" id="Phobius"/>
    </source>
</evidence>
<name>A0ABN6ZR14_9CREN</name>
<evidence type="ECO:0000256" key="3">
    <source>
        <dbReference type="ARBA" id="ARBA00022692"/>
    </source>
</evidence>
<dbReference type="InterPro" id="IPR003280">
    <property type="entry name" value="2pore_dom_K_chnl"/>
</dbReference>
<keyword evidence="11" id="KW-1185">Reference proteome</keyword>
<keyword evidence="3 8" id="KW-0812">Transmembrane</keyword>
<evidence type="ECO:0000256" key="4">
    <source>
        <dbReference type="ARBA" id="ARBA00022989"/>
    </source>
</evidence>
<evidence type="ECO:0000256" key="2">
    <source>
        <dbReference type="ARBA" id="ARBA00022448"/>
    </source>
</evidence>
<protein>
    <submittedName>
        <fullName evidence="10">Ion channel</fullName>
    </submittedName>
</protein>
<keyword evidence="2" id="KW-0813">Transport</keyword>
<organism evidence="10 11">
    <name type="scientific">Pyrodictium abyssi</name>
    <dbReference type="NCBI Taxonomy" id="54256"/>
    <lineage>
        <taxon>Archaea</taxon>
        <taxon>Thermoproteota</taxon>
        <taxon>Thermoprotei</taxon>
        <taxon>Desulfurococcales</taxon>
        <taxon>Pyrodictiaceae</taxon>
        <taxon>Pyrodictium</taxon>
    </lineage>
</organism>
<dbReference type="SUPFAM" id="SSF81324">
    <property type="entry name" value="Voltage-gated potassium channels"/>
    <property type="match status" value="1"/>
</dbReference>
<dbReference type="InterPro" id="IPR013099">
    <property type="entry name" value="K_chnl_dom"/>
</dbReference>
<dbReference type="Gene3D" id="3.40.50.720">
    <property type="entry name" value="NAD(P)-binding Rossmann-like Domain"/>
    <property type="match status" value="1"/>
</dbReference>
<keyword evidence="5" id="KW-0406">Ion transport</keyword>
<dbReference type="Pfam" id="PF02254">
    <property type="entry name" value="TrkA_N"/>
    <property type="match status" value="1"/>
</dbReference>